<sequence length="123" mass="12701">MMVLSRRAVLAALMAVSAHPFAARADMTADPLPDGLPSGLADGLDAAAVTALAASYRKAIGAPAGPRADMAAGEALFPQGAADMAAIRAAVADDFRQGRMFVHAGWRLSHTEGRLFALLARML</sequence>
<dbReference type="EMBL" id="REFR01000010">
    <property type="protein sequence ID" value="RMB08667.1"/>
    <property type="molecule type" value="Genomic_DNA"/>
</dbReference>
<feature type="chain" id="PRO_5018025367" evidence="1">
    <location>
        <begin position="26"/>
        <end position="123"/>
    </location>
</feature>
<comment type="caution">
    <text evidence="2">The sequence shown here is derived from an EMBL/GenBank/DDBJ whole genome shotgun (WGS) entry which is preliminary data.</text>
</comment>
<protein>
    <submittedName>
        <fullName evidence="2">Uncharacterized protein</fullName>
    </submittedName>
</protein>
<dbReference type="AlphaFoldDB" id="A0A3M0CIT2"/>
<dbReference type="InParanoid" id="A0A3M0CIT2"/>
<keyword evidence="1" id="KW-0732">Signal</keyword>
<proteinExistence type="predicted"/>
<dbReference type="Proteomes" id="UP000271227">
    <property type="component" value="Unassembled WGS sequence"/>
</dbReference>
<evidence type="ECO:0000313" key="3">
    <source>
        <dbReference type="Proteomes" id="UP000271227"/>
    </source>
</evidence>
<gene>
    <name evidence="2" type="ORF">BXY39_1302</name>
</gene>
<reference evidence="2 3" key="1">
    <citation type="submission" date="2018-10" db="EMBL/GenBank/DDBJ databases">
        <title>Genomic Encyclopedia of Archaeal and Bacterial Type Strains, Phase II (KMG-II): from individual species to whole genera.</title>
        <authorList>
            <person name="Goeker M."/>
        </authorList>
    </citation>
    <scope>NUCLEOTIDE SEQUENCE [LARGE SCALE GENOMIC DNA]</scope>
    <source>
        <strain evidence="2 3">DSM 25217</strain>
    </source>
</reference>
<dbReference type="RefSeq" id="WP_121938011.1">
    <property type="nucleotide sequence ID" value="NZ_REFR01000010.1"/>
</dbReference>
<evidence type="ECO:0000256" key="1">
    <source>
        <dbReference type="SAM" id="SignalP"/>
    </source>
</evidence>
<name>A0A3M0CIT2_9PROT</name>
<feature type="signal peptide" evidence="1">
    <location>
        <begin position="1"/>
        <end position="25"/>
    </location>
</feature>
<accession>A0A3M0CIT2</accession>
<evidence type="ECO:0000313" key="2">
    <source>
        <dbReference type="EMBL" id="RMB08667.1"/>
    </source>
</evidence>
<organism evidence="2 3">
    <name type="scientific">Eilatimonas milleporae</name>
    <dbReference type="NCBI Taxonomy" id="911205"/>
    <lineage>
        <taxon>Bacteria</taxon>
        <taxon>Pseudomonadati</taxon>
        <taxon>Pseudomonadota</taxon>
        <taxon>Alphaproteobacteria</taxon>
        <taxon>Kordiimonadales</taxon>
        <taxon>Kordiimonadaceae</taxon>
        <taxon>Eilatimonas</taxon>
    </lineage>
</organism>
<keyword evidence="3" id="KW-1185">Reference proteome</keyword>